<reference evidence="9" key="1">
    <citation type="submission" date="2010-01" db="EMBL/GenBank/DDBJ databases">
        <title>Genome fragments of uncultured bacteria from the North Pacific subtropical Gyre.</title>
        <authorList>
            <person name="Pham V.D."/>
            <person name="Delong E.F."/>
        </authorList>
    </citation>
    <scope>NUCLEOTIDE SEQUENCE</scope>
</reference>
<name>E7C6F0_9BACT</name>
<evidence type="ECO:0000256" key="7">
    <source>
        <dbReference type="RuleBase" id="RU363032"/>
    </source>
</evidence>
<dbReference type="SUPFAM" id="SSF161098">
    <property type="entry name" value="MetI-like"/>
    <property type="match status" value="1"/>
</dbReference>
<dbReference type="CDD" id="cd06261">
    <property type="entry name" value="TM_PBP2"/>
    <property type="match status" value="1"/>
</dbReference>
<keyword evidence="2 7" id="KW-0813">Transport</keyword>
<dbReference type="PROSITE" id="PS50928">
    <property type="entry name" value="ABC_TM1"/>
    <property type="match status" value="1"/>
</dbReference>
<evidence type="ECO:0000259" key="8">
    <source>
        <dbReference type="PROSITE" id="PS50928"/>
    </source>
</evidence>
<feature type="transmembrane region" description="Helical" evidence="7">
    <location>
        <begin position="27"/>
        <end position="48"/>
    </location>
</feature>
<dbReference type="InterPro" id="IPR025966">
    <property type="entry name" value="OppC_N"/>
</dbReference>
<dbReference type="Gene3D" id="1.10.3720.10">
    <property type="entry name" value="MetI-like"/>
    <property type="match status" value="1"/>
</dbReference>
<evidence type="ECO:0000256" key="4">
    <source>
        <dbReference type="ARBA" id="ARBA00022692"/>
    </source>
</evidence>
<proteinExistence type="inferred from homology"/>
<keyword evidence="3" id="KW-1003">Cell membrane</keyword>
<evidence type="ECO:0000256" key="3">
    <source>
        <dbReference type="ARBA" id="ARBA00022475"/>
    </source>
</evidence>
<evidence type="ECO:0000256" key="1">
    <source>
        <dbReference type="ARBA" id="ARBA00004651"/>
    </source>
</evidence>
<keyword evidence="4 7" id="KW-0812">Transmembrane</keyword>
<evidence type="ECO:0000256" key="6">
    <source>
        <dbReference type="ARBA" id="ARBA00023136"/>
    </source>
</evidence>
<evidence type="ECO:0000256" key="2">
    <source>
        <dbReference type="ARBA" id="ARBA00022448"/>
    </source>
</evidence>
<dbReference type="EMBL" id="GU568004">
    <property type="protein sequence ID" value="ADI23024.1"/>
    <property type="molecule type" value="Genomic_DNA"/>
</dbReference>
<feature type="transmembrane region" description="Helical" evidence="7">
    <location>
        <begin position="227"/>
        <end position="250"/>
    </location>
</feature>
<feature type="domain" description="ABC transmembrane type-1" evidence="8">
    <location>
        <begin position="96"/>
        <end position="296"/>
    </location>
</feature>
<dbReference type="PANTHER" id="PTHR43386:SF26">
    <property type="entry name" value="ABC TRANSPORTER PERMEASE PROTEIN"/>
    <property type="match status" value="1"/>
</dbReference>
<comment type="subcellular location">
    <subcellularLocation>
        <location evidence="1 7">Cell membrane</location>
        <topology evidence="1 7">Multi-pass membrane protein</topology>
    </subcellularLocation>
</comment>
<dbReference type="GO" id="GO:0055085">
    <property type="term" value="P:transmembrane transport"/>
    <property type="evidence" value="ECO:0007669"/>
    <property type="project" value="InterPro"/>
</dbReference>
<dbReference type="Pfam" id="PF12911">
    <property type="entry name" value="OppC_N"/>
    <property type="match status" value="1"/>
</dbReference>
<sequence length="308" mass="33678">MDSQGLTLLNRIKDSDIYFSFIKSPTAIVSTFILLVIFFCSFFVELVAPFNPFDPSSLSLMDAFTPPSWSEDGVAKFLLGTDGQGRDMLSTILYGSRISLIVGFSAILFSLLLGVTLGLTAGYFGGKYEMIVMRLTDVQLTVPSILMALLVDGIARGIISKQLHDEMAIYVLIFAIGISEWPQFARVSRAATLVEKNKDYVSASTIIGVSNPVIMFKHILPNILRPVLVIGTIGLALAIIAESTLSFLGVGVSPTTPSLGTLIRIGNDFLFSGEWWITFFPAIFLVILAFSINLLGDWMRDTLNPKLN</sequence>
<comment type="similarity">
    <text evidence="7">Belongs to the binding-protein-dependent transport system permease family.</text>
</comment>
<keyword evidence="5 7" id="KW-1133">Transmembrane helix</keyword>
<feature type="transmembrane region" description="Helical" evidence="7">
    <location>
        <begin position="138"/>
        <end position="155"/>
    </location>
</feature>
<dbReference type="InterPro" id="IPR000515">
    <property type="entry name" value="MetI-like"/>
</dbReference>
<evidence type="ECO:0000313" key="9">
    <source>
        <dbReference type="EMBL" id="ADI23024.1"/>
    </source>
</evidence>
<feature type="transmembrane region" description="Helical" evidence="7">
    <location>
        <begin position="275"/>
        <end position="296"/>
    </location>
</feature>
<dbReference type="InterPro" id="IPR035906">
    <property type="entry name" value="MetI-like_sf"/>
</dbReference>
<dbReference type="Pfam" id="PF00528">
    <property type="entry name" value="BPD_transp_1"/>
    <property type="match status" value="1"/>
</dbReference>
<protein>
    <submittedName>
        <fullName evidence="9">ABC-type dipeptide/oligopeptide/nickel transport systems, permease components</fullName>
    </submittedName>
</protein>
<feature type="transmembrane region" description="Helical" evidence="7">
    <location>
        <begin position="200"/>
        <end position="220"/>
    </location>
</feature>
<keyword evidence="6 7" id="KW-0472">Membrane</keyword>
<dbReference type="PANTHER" id="PTHR43386">
    <property type="entry name" value="OLIGOPEPTIDE TRANSPORT SYSTEM PERMEASE PROTEIN APPC"/>
    <property type="match status" value="1"/>
</dbReference>
<dbReference type="GO" id="GO:0005886">
    <property type="term" value="C:plasma membrane"/>
    <property type="evidence" value="ECO:0007669"/>
    <property type="project" value="UniProtKB-SubCell"/>
</dbReference>
<evidence type="ECO:0000256" key="5">
    <source>
        <dbReference type="ARBA" id="ARBA00022989"/>
    </source>
</evidence>
<accession>E7C6F0</accession>
<feature type="transmembrane region" description="Helical" evidence="7">
    <location>
        <begin position="98"/>
        <end position="126"/>
    </location>
</feature>
<dbReference type="AlphaFoldDB" id="E7C6F0"/>
<organism evidence="9">
    <name type="scientific">uncultured Planctomycetales bacterium HF0770_03I01</name>
    <dbReference type="NCBI Taxonomy" id="723609"/>
    <lineage>
        <taxon>Bacteria</taxon>
        <taxon>Pseudomonadati</taxon>
        <taxon>Planctomycetota</taxon>
        <taxon>Planctomycetia</taxon>
        <taxon>Planctomycetales</taxon>
        <taxon>environmental samples</taxon>
    </lineage>
</organism>
<dbReference type="InterPro" id="IPR050366">
    <property type="entry name" value="BP-dependent_transpt_permease"/>
</dbReference>
<feature type="transmembrane region" description="Helical" evidence="7">
    <location>
        <begin position="167"/>
        <end position="185"/>
    </location>
</feature>